<sequence length="400" mass="43451">MGKITLKTPLLLLSFLLISHFFSTISAQLCKSHTFPNNDKFATCNDLPVLNSYLYWTYEPSTQTAKIAFRVTGLTSTNWIAWALNPKSSGMIGAQALVAYSNATGIAAYTSAVSSASTTLTPSALSFPVTGVSAAMAGKGEMVIFATVKPPSTKVNQVWQVGSLTGGAPAGHPLSGDNFKSIGSIDFLSGQTTSSGSGASSRLRKKNVHGVLNAVSWGILMPLGAIIARYMRVFKSADPAWFYLHVACQFSAYVIGVAGWGTGLKLGSQSPGIVYHSHRNIGITLFCFATLQVFALLLRPKKEHKHRLYWNIYHHSIGYAVIILSIINIFKGFDILDPRKKWKDTYIGILVALAFIAVILEVFTWIVVLKRKNNSEKHGRNAHGEIGYNNGYASRTQPVV</sequence>
<dbReference type="InterPro" id="IPR017214">
    <property type="entry name" value="UCP037471"/>
</dbReference>
<feature type="transmembrane region" description="Helical" evidence="12">
    <location>
        <begin position="310"/>
        <end position="333"/>
    </location>
</feature>
<dbReference type="PANTHER" id="PTHR23130">
    <property type="entry name" value="CYTOCHROME B561 AND DOMON DOMAIN-CONTAINING PROTEIN"/>
    <property type="match status" value="1"/>
</dbReference>
<keyword evidence="7 12" id="KW-1133">Transmembrane helix</keyword>
<keyword evidence="8 10" id="KW-0472">Membrane</keyword>
<feature type="transmembrane region" description="Helical" evidence="12">
    <location>
        <begin position="240"/>
        <end position="261"/>
    </location>
</feature>
<feature type="binding site" description="axial binding residue" evidence="11">
    <location>
        <position position="209"/>
    </location>
    <ligand>
        <name>heme b</name>
        <dbReference type="ChEBI" id="CHEBI:60344"/>
        <label>1</label>
    </ligand>
    <ligandPart>
        <name>Fe</name>
        <dbReference type="ChEBI" id="CHEBI:18248"/>
    </ligandPart>
</feature>
<accession>A0A9Q1JZQ9</accession>
<protein>
    <recommendedName>
        <fullName evidence="10">Cytochrome b561 and DOMON domain-containing protein</fullName>
    </recommendedName>
</protein>
<comment type="cofactor">
    <cofactor evidence="10">
        <name>heme b</name>
        <dbReference type="ChEBI" id="CHEBI:60344"/>
    </cofactor>
    <text evidence="10">Binds 2 heme b groups non-covalently.</text>
</comment>
<keyword evidence="2 10" id="KW-0813">Transport</keyword>
<dbReference type="PROSITE" id="PS50836">
    <property type="entry name" value="DOMON"/>
    <property type="match status" value="1"/>
</dbReference>
<dbReference type="AlphaFoldDB" id="A0A9Q1JZQ9"/>
<comment type="function">
    <text evidence="9">May act as a catecholamine-responsive trans-membrane electron transporter.</text>
</comment>
<dbReference type="PANTHER" id="PTHR23130:SF167">
    <property type="entry name" value="CYTOCHROME B561 AND DOMON DOMAIN-CONTAINING PROTEIN"/>
    <property type="match status" value="1"/>
</dbReference>
<proteinExistence type="predicted"/>
<dbReference type="PIRSF" id="PIRSF037471">
    <property type="entry name" value="UCP037471"/>
    <property type="match status" value="1"/>
</dbReference>
<dbReference type="OrthoDB" id="2419613at2759"/>
<feature type="transmembrane region" description="Helical" evidence="12">
    <location>
        <begin position="345"/>
        <end position="368"/>
    </location>
</feature>
<evidence type="ECO:0000256" key="12">
    <source>
        <dbReference type="SAM" id="Phobius"/>
    </source>
</evidence>
<feature type="chain" id="PRO_5040219613" description="Cytochrome b561 and DOMON domain-containing protein" evidence="13">
    <location>
        <begin position="28"/>
        <end position="400"/>
    </location>
</feature>
<dbReference type="Pfam" id="PF03188">
    <property type="entry name" value="Cytochrom_B561"/>
    <property type="match status" value="1"/>
</dbReference>
<feature type="transmembrane region" description="Helical" evidence="12">
    <location>
        <begin position="210"/>
        <end position="228"/>
    </location>
</feature>
<dbReference type="GO" id="GO:0046872">
    <property type="term" value="F:metal ion binding"/>
    <property type="evidence" value="ECO:0007669"/>
    <property type="project" value="UniProtKB-KW"/>
</dbReference>
<evidence type="ECO:0000313" key="16">
    <source>
        <dbReference type="EMBL" id="KAJ8434104.1"/>
    </source>
</evidence>
<evidence type="ECO:0000256" key="9">
    <source>
        <dbReference type="ARBA" id="ARBA00053871"/>
    </source>
</evidence>
<dbReference type="Gene3D" id="1.20.120.1770">
    <property type="match status" value="1"/>
</dbReference>
<dbReference type="InterPro" id="IPR006593">
    <property type="entry name" value="Cyt_b561/ferric_Rdtase_TM"/>
</dbReference>
<evidence type="ECO:0000313" key="17">
    <source>
        <dbReference type="Proteomes" id="UP001153076"/>
    </source>
</evidence>
<comment type="subcellular location">
    <subcellularLocation>
        <location evidence="1">Membrane</location>
        <topology evidence="1">Multi-pass membrane protein</topology>
    </subcellularLocation>
</comment>
<keyword evidence="11" id="KW-0408">Iron</keyword>
<dbReference type="CDD" id="cd09629">
    <property type="entry name" value="DOMON_CIL1_like"/>
    <property type="match status" value="1"/>
</dbReference>
<feature type="signal peptide" evidence="13">
    <location>
        <begin position="1"/>
        <end position="27"/>
    </location>
</feature>
<keyword evidence="3 12" id="KW-0812">Transmembrane</keyword>
<name>A0A9Q1JZQ9_9CARY</name>
<organism evidence="16 17">
    <name type="scientific">Carnegiea gigantea</name>
    <dbReference type="NCBI Taxonomy" id="171969"/>
    <lineage>
        <taxon>Eukaryota</taxon>
        <taxon>Viridiplantae</taxon>
        <taxon>Streptophyta</taxon>
        <taxon>Embryophyta</taxon>
        <taxon>Tracheophyta</taxon>
        <taxon>Spermatophyta</taxon>
        <taxon>Magnoliopsida</taxon>
        <taxon>eudicotyledons</taxon>
        <taxon>Gunneridae</taxon>
        <taxon>Pentapetalae</taxon>
        <taxon>Caryophyllales</taxon>
        <taxon>Cactineae</taxon>
        <taxon>Cactaceae</taxon>
        <taxon>Cactoideae</taxon>
        <taxon>Echinocereeae</taxon>
        <taxon>Carnegiea</taxon>
    </lineage>
</organism>
<feature type="binding site" description="axial binding residue" evidence="11">
    <location>
        <position position="245"/>
    </location>
    <ligand>
        <name>heme b</name>
        <dbReference type="ChEBI" id="CHEBI:60344"/>
        <label>1</label>
    </ligand>
    <ligandPart>
        <name>Fe</name>
        <dbReference type="ChEBI" id="CHEBI:18248"/>
    </ligandPart>
</feature>
<feature type="domain" description="DOMON" evidence="14">
    <location>
        <begin position="50"/>
        <end position="162"/>
    </location>
</feature>
<feature type="binding site" description="axial binding residue" evidence="11">
    <location>
        <position position="278"/>
    </location>
    <ligand>
        <name>heme b</name>
        <dbReference type="ChEBI" id="CHEBI:60344"/>
        <label>1</label>
    </ligand>
    <ligandPart>
        <name>Fe</name>
        <dbReference type="ChEBI" id="CHEBI:18248"/>
    </ligandPart>
</feature>
<evidence type="ECO:0000259" key="15">
    <source>
        <dbReference type="PROSITE" id="PS50939"/>
    </source>
</evidence>
<dbReference type="GO" id="GO:0016020">
    <property type="term" value="C:membrane"/>
    <property type="evidence" value="ECO:0007669"/>
    <property type="project" value="UniProtKB-SubCell"/>
</dbReference>
<keyword evidence="4 11" id="KW-0479">Metal-binding</keyword>
<dbReference type="FunFam" id="1.20.120.1770:FF:000007">
    <property type="entry name" value="Cytochrome b561 and DOMON domain-containing protein"/>
    <property type="match status" value="1"/>
</dbReference>
<evidence type="ECO:0000256" key="8">
    <source>
        <dbReference type="ARBA" id="ARBA00023136"/>
    </source>
</evidence>
<keyword evidence="5 13" id="KW-0732">Signal</keyword>
<evidence type="ECO:0000256" key="3">
    <source>
        <dbReference type="ARBA" id="ARBA00022692"/>
    </source>
</evidence>
<evidence type="ECO:0000256" key="2">
    <source>
        <dbReference type="ARBA" id="ARBA00022448"/>
    </source>
</evidence>
<dbReference type="Pfam" id="PF04526">
    <property type="entry name" value="DUF568"/>
    <property type="match status" value="1"/>
</dbReference>
<feature type="binding site" description="axial binding residue" evidence="11">
    <location>
        <position position="314"/>
    </location>
    <ligand>
        <name>heme b</name>
        <dbReference type="ChEBI" id="CHEBI:60344"/>
        <label>1</label>
    </ligand>
    <ligandPart>
        <name>Fe</name>
        <dbReference type="ChEBI" id="CHEBI:18248"/>
    </ligandPart>
</feature>
<dbReference type="SMART" id="SM00665">
    <property type="entry name" value="B561"/>
    <property type="match status" value="1"/>
</dbReference>
<evidence type="ECO:0000256" key="11">
    <source>
        <dbReference type="PIRSR" id="PIRSR037471-1"/>
    </source>
</evidence>
<reference evidence="16" key="1">
    <citation type="submission" date="2022-04" db="EMBL/GenBank/DDBJ databases">
        <title>Carnegiea gigantea Genome sequencing and assembly v2.</title>
        <authorList>
            <person name="Copetti D."/>
            <person name="Sanderson M.J."/>
            <person name="Burquez A."/>
            <person name="Wojciechowski M.F."/>
        </authorList>
    </citation>
    <scope>NUCLEOTIDE SEQUENCE</scope>
    <source>
        <strain evidence="16">SGP5-SGP5p</strain>
        <tissue evidence="16">Aerial part</tissue>
    </source>
</reference>
<comment type="caution">
    <text evidence="16">The sequence shown here is derived from an EMBL/GenBank/DDBJ whole genome shotgun (WGS) entry which is preliminary data.</text>
</comment>
<evidence type="ECO:0000256" key="13">
    <source>
        <dbReference type="SAM" id="SignalP"/>
    </source>
</evidence>
<dbReference type="PROSITE" id="PS50939">
    <property type="entry name" value="CYTOCHROME_B561"/>
    <property type="match status" value="1"/>
</dbReference>
<dbReference type="EMBL" id="JAKOGI010000499">
    <property type="protein sequence ID" value="KAJ8434104.1"/>
    <property type="molecule type" value="Genomic_DNA"/>
</dbReference>
<keyword evidence="6 10" id="KW-0249">Electron transport</keyword>
<feature type="domain" description="Cytochrome b561" evidence="15">
    <location>
        <begin position="168"/>
        <end position="369"/>
    </location>
</feature>
<dbReference type="InterPro" id="IPR045265">
    <property type="entry name" value="AIR12_DOMON"/>
</dbReference>
<keyword evidence="17" id="KW-1185">Reference proteome</keyword>
<evidence type="ECO:0000256" key="5">
    <source>
        <dbReference type="ARBA" id="ARBA00022729"/>
    </source>
</evidence>
<evidence type="ECO:0000256" key="7">
    <source>
        <dbReference type="ARBA" id="ARBA00022989"/>
    </source>
</evidence>
<feature type="transmembrane region" description="Helical" evidence="12">
    <location>
        <begin position="281"/>
        <end position="298"/>
    </location>
</feature>
<dbReference type="CDD" id="cd08760">
    <property type="entry name" value="Cyt_b561_FRRS1_like"/>
    <property type="match status" value="1"/>
</dbReference>
<gene>
    <name evidence="16" type="ORF">Cgig2_005783</name>
</gene>
<evidence type="ECO:0000259" key="14">
    <source>
        <dbReference type="PROSITE" id="PS50836"/>
    </source>
</evidence>
<evidence type="ECO:0000256" key="10">
    <source>
        <dbReference type="PIRNR" id="PIRNR037471"/>
    </source>
</evidence>
<evidence type="ECO:0000256" key="1">
    <source>
        <dbReference type="ARBA" id="ARBA00004141"/>
    </source>
</evidence>
<evidence type="ECO:0000256" key="6">
    <source>
        <dbReference type="ARBA" id="ARBA00022982"/>
    </source>
</evidence>
<dbReference type="InterPro" id="IPR005018">
    <property type="entry name" value="DOMON_domain"/>
</dbReference>
<evidence type="ECO:0000256" key="4">
    <source>
        <dbReference type="ARBA" id="ARBA00022723"/>
    </source>
</evidence>
<dbReference type="Proteomes" id="UP001153076">
    <property type="component" value="Unassembled WGS sequence"/>
</dbReference>